<feature type="transmembrane region" description="Helical" evidence="1">
    <location>
        <begin position="41"/>
        <end position="60"/>
    </location>
</feature>
<gene>
    <name evidence="2" type="ORF">EYF80_007919</name>
</gene>
<organism evidence="2 3">
    <name type="scientific">Liparis tanakae</name>
    <name type="common">Tanaka's snailfish</name>
    <dbReference type="NCBI Taxonomy" id="230148"/>
    <lineage>
        <taxon>Eukaryota</taxon>
        <taxon>Metazoa</taxon>
        <taxon>Chordata</taxon>
        <taxon>Craniata</taxon>
        <taxon>Vertebrata</taxon>
        <taxon>Euteleostomi</taxon>
        <taxon>Actinopterygii</taxon>
        <taxon>Neopterygii</taxon>
        <taxon>Teleostei</taxon>
        <taxon>Neoteleostei</taxon>
        <taxon>Acanthomorphata</taxon>
        <taxon>Eupercaria</taxon>
        <taxon>Perciformes</taxon>
        <taxon>Cottioidei</taxon>
        <taxon>Cottales</taxon>
        <taxon>Liparidae</taxon>
        <taxon>Liparis</taxon>
    </lineage>
</organism>
<keyword evidence="3" id="KW-1185">Reference proteome</keyword>
<dbReference type="EMBL" id="SRLO01000044">
    <property type="protein sequence ID" value="TNN81790.1"/>
    <property type="molecule type" value="Genomic_DNA"/>
</dbReference>
<evidence type="ECO:0000313" key="3">
    <source>
        <dbReference type="Proteomes" id="UP000314294"/>
    </source>
</evidence>
<name>A0A4Z2IUY6_9TELE</name>
<dbReference type="AlphaFoldDB" id="A0A4Z2IUY6"/>
<evidence type="ECO:0000313" key="2">
    <source>
        <dbReference type="EMBL" id="TNN81790.1"/>
    </source>
</evidence>
<sequence>MTWSFLTTGHLSQMKMPRYLRYHYHSHFHLLWYQSRCHSRFQFGLAFLIRVLWLFIRLFLRVHSAFIGIIPVSEEMASAVAAAAND</sequence>
<protein>
    <submittedName>
        <fullName evidence="2">Uncharacterized protein</fullName>
    </submittedName>
</protein>
<accession>A0A4Z2IUY6</accession>
<keyword evidence="1" id="KW-0812">Transmembrane</keyword>
<reference evidence="2 3" key="1">
    <citation type="submission" date="2019-03" db="EMBL/GenBank/DDBJ databases">
        <title>First draft genome of Liparis tanakae, snailfish: a comprehensive survey of snailfish specific genes.</title>
        <authorList>
            <person name="Kim W."/>
            <person name="Song I."/>
            <person name="Jeong J.-H."/>
            <person name="Kim D."/>
            <person name="Kim S."/>
            <person name="Ryu S."/>
            <person name="Song J.Y."/>
            <person name="Lee S.K."/>
        </authorList>
    </citation>
    <scope>NUCLEOTIDE SEQUENCE [LARGE SCALE GENOMIC DNA]</scope>
    <source>
        <tissue evidence="2">Muscle</tissue>
    </source>
</reference>
<comment type="caution">
    <text evidence="2">The sequence shown here is derived from an EMBL/GenBank/DDBJ whole genome shotgun (WGS) entry which is preliminary data.</text>
</comment>
<dbReference type="Proteomes" id="UP000314294">
    <property type="component" value="Unassembled WGS sequence"/>
</dbReference>
<proteinExistence type="predicted"/>
<keyword evidence="1" id="KW-1133">Transmembrane helix</keyword>
<keyword evidence="1" id="KW-0472">Membrane</keyword>
<evidence type="ECO:0000256" key="1">
    <source>
        <dbReference type="SAM" id="Phobius"/>
    </source>
</evidence>